<dbReference type="EMBL" id="JACHJK010000003">
    <property type="protein sequence ID" value="MBB5926677.1"/>
    <property type="molecule type" value="Genomic_DNA"/>
</dbReference>
<sequence length="204" mass="20797">MSPTASRPRIAVRVAAPAVAALTLAMAFVSPASASPAFVTSGNGRLTFTALAGETNNVTFDTFSAGTLRVTDTTSNLTAGPGCTGSGHTVLCAGDGVTRIIANLGDRNDTAQNDTNLPSDLVGGQGNDILIGGDGPDRLTDLDGWTGPTLITVTMIGRGGDDTIVSRNGGFDQIDCGAGFDVLVADRAPRDIVVPDTCELVQRF</sequence>
<keyword evidence="3" id="KW-1185">Reference proteome</keyword>
<evidence type="ECO:0000313" key="2">
    <source>
        <dbReference type="EMBL" id="MBB5926677.1"/>
    </source>
</evidence>
<dbReference type="PRINTS" id="PR00313">
    <property type="entry name" value="CABNDNGRPT"/>
</dbReference>
<reference evidence="2 3" key="1">
    <citation type="submission" date="2020-08" db="EMBL/GenBank/DDBJ databases">
        <title>Genomic Encyclopedia of Type Strains, Phase III (KMG-III): the genomes of soil and plant-associated and newly described type strains.</title>
        <authorList>
            <person name="Whitman W."/>
        </authorList>
    </citation>
    <scope>NUCLEOTIDE SEQUENCE [LARGE SCALE GENOMIC DNA]</scope>
    <source>
        <strain evidence="2 3">CECT 3313</strain>
    </source>
</reference>
<dbReference type="SUPFAM" id="SSF51120">
    <property type="entry name" value="beta-Roll"/>
    <property type="match status" value="1"/>
</dbReference>
<keyword evidence="1" id="KW-0732">Signal</keyword>
<gene>
    <name evidence="2" type="ORF">FHS34_002133</name>
</gene>
<dbReference type="RefSeq" id="WP_184963530.1">
    <property type="nucleotide sequence ID" value="NZ_JACHJK010000003.1"/>
</dbReference>
<dbReference type="InterPro" id="IPR011049">
    <property type="entry name" value="Serralysin-like_metalloprot_C"/>
</dbReference>
<evidence type="ECO:0000256" key="1">
    <source>
        <dbReference type="SAM" id="SignalP"/>
    </source>
</evidence>
<dbReference type="AlphaFoldDB" id="A0A7W9PSX6"/>
<proteinExistence type="predicted"/>
<feature type="signal peptide" evidence="1">
    <location>
        <begin position="1"/>
        <end position="34"/>
    </location>
</feature>
<comment type="caution">
    <text evidence="2">The sequence shown here is derived from an EMBL/GenBank/DDBJ whole genome shotgun (WGS) entry which is preliminary data.</text>
</comment>
<accession>A0A7W9PSX6</accession>
<feature type="chain" id="PRO_5031307037" evidence="1">
    <location>
        <begin position="35"/>
        <end position="204"/>
    </location>
</feature>
<evidence type="ECO:0000313" key="3">
    <source>
        <dbReference type="Proteomes" id="UP000585836"/>
    </source>
</evidence>
<organism evidence="2 3">
    <name type="scientific">Streptomyces echinatus</name>
    <dbReference type="NCBI Taxonomy" id="67293"/>
    <lineage>
        <taxon>Bacteria</taxon>
        <taxon>Bacillati</taxon>
        <taxon>Actinomycetota</taxon>
        <taxon>Actinomycetes</taxon>
        <taxon>Kitasatosporales</taxon>
        <taxon>Streptomycetaceae</taxon>
        <taxon>Streptomyces</taxon>
    </lineage>
</organism>
<dbReference type="Gene3D" id="2.150.10.10">
    <property type="entry name" value="Serralysin-like metalloprotease, C-terminal"/>
    <property type="match status" value="1"/>
</dbReference>
<name>A0A7W9PSX6_9ACTN</name>
<protein>
    <submittedName>
        <fullName evidence="2">Ca2+-binding RTX toxin-like protein</fullName>
    </submittedName>
</protein>
<dbReference type="Proteomes" id="UP000585836">
    <property type="component" value="Unassembled WGS sequence"/>
</dbReference>